<dbReference type="AlphaFoldDB" id="A0A8C3TBM6"/>
<keyword evidence="2" id="KW-1185">Reference proteome</keyword>
<evidence type="ECO:0000313" key="1">
    <source>
        <dbReference type="Ensembl" id="ENSCSRP00000027942.1"/>
    </source>
</evidence>
<sequence>TCFVKRTSANCGCVGGRAVTVANRQERADAEGDGELKSVRVNGKEQRPRFSEVMGESGDLSCWVPNLRQLKGS</sequence>
<name>A0A8C3TBM6_CHESE</name>
<reference evidence="1" key="2">
    <citation type="submission" date="2025-09" db="UniProtKB">
        <authorList>
            <consortium name="Ensembl"/>
        </authorList>
    </citation>
    <scope>IDENTIFICATION</scope>
</reference>
<dbReference type="Proteomes" id="UP000694403">
    <property type="component" value="Unplaced"/>
</dbReference>
<protein>
    <submittedName>
        <fullName evidence="1">Uncharacterized protein</fullName>
    </submittedName>
</protein>
<dbReference type="Ensembl" id="ENSCSRT00000029083.1">
    <property type="protein sequence ID" value="ENSCSRP00000027942.1"/>
    <property type="gene ID" value="ENSCSRG00000020628.1"/>
</dbReference>
<evidence type="ECO:0000313" key="2">
    <source>
        <dbReference type="Proteomes" id="UP000694403"/>
    </source>
</evidence>
<organism evidence="1 2">
    <name type="scientific">Chelydra serpentina</name>
    <name type="common">Snapping turtle</name>
    <name type="synonym">Testudo serpentina</name>
    <dbReference type="NCBI Taxonomy" id="8475"/>
    <lineage>
        <taxon>Eukaryota</taxon>
        <taxon>Metazoa</taxon>
        <taxon>Chordata</taxon>
        <taxon>Craniata</taxon>
        <taxon>Vertebrata</taxon>
        <taxon>Euteleostomi</taxon>
        <taxon>Archelosauria</taxon>
        <taxon>Testudinata</taxon>
        <taxon>Testudines</taxon>
        <taxon>Cryptodira</taxon>
        <taxon>Durocryptodira</taxon>
        <taxon>Americhelydia</taxon>
        <taxon>Chelydroidea</taxon>
        <taxon>Chelydridae</taxon>
        <taxon>Chelydra</taxon>
    </lineage>
</organism>
<reference evidence="1" key="1">
    <citation type="submission" date="2025-08" db="UniProtKB">
        <authorList>
            <consortium name="Ensembl"/>
        </authorList>
    </citation>
    <scope>IDENTIFICATION</scope>
</reference>
<proteinExistence type="predicted"/>
<accession>A0A8C3TBM6</accession>